<protein>
    <submittedName>
        <fullName evidence="1">NAD(P)/FAD-dependent oxidoreductase</fullName>
    </submittedName>
</protein>
<dbReference type="RefSeq" id="WP_346580693.1">
    <property type="nucleotide sequence ID" value="NZ_JBDJLH010000001.1"/>
</dbReference>
<dbReference type="Pfam" id="PF13450">
    <property type="entry name" value="NAD_binding_8"/>
    <property type="match status" value="1"/>
</dbReference>
<gene>
    <name evidence="1" type="ORF">ABE541_04190</name>
</gene>
<dbReference type="PANTHER" id="PTHR10668:SF105">
    <property type="entry name" value="DEHYDROGENASE-RELATED"/>
    <property type="match status" value="1"/>
</dbReference>
<organism evidence="1 2">
    <name type="scientific">Sphingobacterium kitahiroshimense</name>
    <dbReference type="NCBI Taxonomy" id="470446"/>
    <lineage>
        <taxon>Bacteria</taxon>
        <taxon>Pseudomonadati</taxon>
        <taxon>Bacteroidota</taxon>
        <taxon>Sphingobacteriia</taxon>
        <taxon>Sphingobacteriales</taxon>
        <taxon>Sphingobacteriaceae</taxon>
        <taxon>Sphingobacterium</taxon>
    </lineage>
</organism>
<dbReference type="Gene3D" id="3.50.50.60">
    <property type="entry name" value="FAD/NAD(P)-binding domain"/>
    <property type="match status" value="1"/>
</dbReference>
<accession>A0ABV0BNR8</accession>
<proteinExistence type="predicted"/>
<name>A0ABV0BNR8_9SPHI</name>
<keyword evidence="2" id="KW-1185">Reference proteome</keyword>
<evidence type="ECO:0000313" key="1">
    <source>
        <dbReference type="EMBL" id="MEN5376455.1"/>
    </source>
</evidence>
<sequence length="476" mass="51923">MSKTYDVIIVGSGPNGIAAGITLQKAGLSTLIIEGRDTVGGGMRTADLIEPGYRHDICSAIHPMALASPFFTALDLRTHGLEFIFTKYQAAHPFDDGSSAFLSRSISETAEGLGLDRKVYRDLIDPIVSEWDYIASATMGPFEFPKRPLLLAKFGLQALKPAATMVNKFKETHTRGLWAGMSAHAIQPFTNIASSAIGLILSAVGHKYGWPIPKGGSQAIADALVSLYTSLGGELKLNYFVENIDELAPYNTVMFDLTPKQILKIAGHRLSTAYKKKLESYRYGMGVFKMDFIIDGEIPFLDERCGDAATVHLGNTYEEIAAAESLTSKGGYPEKPFVMLAQQSKFDNSRAPAGKNTVWAYCHVPNGSIRDVSVAVENQIERFAPGFKERITAKSTMNTAQLEAYNPNYIGGDINGGIIDIRQLFTRPTVQLRPYRTSNQQIYICSSSTPPGGGVHGMCGYHAAKTVLKDRFNILL</sequence>
<dbReference type="PANTHER" id="PTHR10668">
    <property type="entry name" value="PHYTOENE DEHYDROGENASE"/>
    <property type="match status" value="1"/>
</dbReference>
<dbReference type="InterPro" id="IPR036188">
    <property type="entry name" value="FAD/NAD-bd_sf"/>
</dbReference>
<dbReference type="SUPFAM" id="SSF51905">
    <property type="entry name" value="FAD/NAD(P)-binding domain"/>
    <property type="match status" value="1"/>
</dbReference>
<dbReference type="Proteomes" id="UP001409291">
    <property type="component" value="Unassembled WGS sequence"/>
</dbReference>
<dbReference type="PRINTS" id="PR00411">
    <property type="entry name" value="PNDRDTASEI"/>
</dbReference>
<dbReference type="EMBL" id="JBDJNQ010000001">
    <property type="protein sequence ID" value="MEN5376455.1"/>
    <property type="molecule type" value="Genomic_DNA"/>
</dbReference>
<comment type="caution">
    <text evidence="1">The sequence shown here is derived from an EMBL/GenBank/DDBJ whole genome shotgun (WGS) entry which is preliminary data.</text>
</comment>
<reference evidence="1 2" key="1">
    <citation type="submission" date="2024-04" db="EMBL/GenBank/DDBJ databases">
        <title>WGS of bacteria from Torrens River.</title>
        <authorList>
            <person name="Wyrsch E.R."/>
            <person name="Drigo B."/>
        </authorList>
    </citation>
    <scope>NUCLEOTIDE SEQUENCE [LARGE SCALE GENOMIC DNA]</scope>
    <source>
        <strain evidence="1 2">TWI391</strain>
    </source>
</reference>
<evidence type="ECO:0000313" key="2">
    <source>
        <dbReference type="Proteomes" id="UP001409291"/>
    </source>
</evidence>